<dbReference type="Pfam" id="PF07085">
    <property type="entry name" value="DRTGG"/>
    <property type="match status" value="1"/>
</dbReference>
<evidence type="ECO:0000256" key="5">
    <source>
        <dbReference type="ARBA" id="ARBA00009786"/>
    </source>
</evidence>
<feature type="domain" description="DRTGG" evidence="15">
    <location>
        <begin position="212"/>
        <end position="322"/>
    </location>
</feature>
<dbReference type="Proteomes" id="UP001595773">
    <property type="component" value="Unassembled WGS sequence"/>
</dbReference>
<dbReference type="PANTHER" id="PTHR43356">
    <property type="entry name" value="PHOSPHATE ACETYLTRANSFERASE"/>
    <property type="match status" value="1"/>
</dbReference>
<protein>
    <recommendedName>
        <fullName evidence="7 13">Phosphate acetyltransferase</fullName>
        <ecNumber evidence="6 13">2.3.1.8</ecNumber>
    </recommendedName>
    <alternativeName>
        <fullName evidence="11 13">Phosphotransacetylase</fullName>
    </alternativeName>
</protein>
<comment type="subcellular location">
    <subcellularLocation>
        <location evidence="2 13">Cytoplasm</location>
    </subcellularLocation>
</comment>
<evidence type="ECO:0000256" key="4">
    <source>
        <dbReference type="ARBA" id="ARBA00008756"/>
    </source>
</evidence>
<dbReference type="SUPFAM" id="SSF52540">
    <property type="entry name" value="P-loop containing nucleoside triphosphate hydrolases"/>
    <property type="match status" value="1"/>
</dbReference>
<dbReference type="InterPro" id="IPR042113">
    <property type="entry name" value="P_AcTrfase_dom1"/>
</dbReference>
<dbReference type="Gene3D" id="3.40.1390.20">
    <property type="entry name" value="HprK N-terminal domain-like"/>
    <property type="match status" value="1"/>
</dbReference>
<evidence type="ECO:0000256" key="1">
    <source>
        <dbReference type="ARBA" id="ARBA00000705"/>
    </source>
</evidence>
<dbReference type="PIRSF" id="PIRSF006107">
    <property type="entry name" value="PhpActrans_proteobac"/>
    <property type="match status" value="1"/>
</dbReference>
<comment type="domain">
    <text evidence="13">The N-terminal region seems to be important for proper quaternary structure. The C-terminal region contains the substrate-binding site.</text>
</comment>
<evidence type="ECO:0000256" key="9">
    <source>
        <dbReference type="ARBA" id="ARBA00022679"/>
    </source>
</evidence>
<dbReference type="PANTHER" id="PTHR43356:SF3">
    <property type="entry name" value="PHOSPHATE ACETYLTRANSFERASE"/>
    <property type="match status" value="1"/>
</dbReference>
<dbReference type="CDD" id="cd03109">
    <property type="entry name" value="DTBS"/>
    <property type="match status" value="1"/>
</dbReference>
<dbReference type="NCBIfam" id="NF004167">
    <property type="entry name" value="PRK05632.1"/>
    <property type="match status" value="1"/>
</dbReference>
<evidence type="ECO:0000259" key="14">
    <source>
        <dbReference type="Pfam" id="PF01515"/>
    </source>
</evidence>
<accession>A0ABV8R1I7</accession>
<evidence type="ECO:0000259" key="15">
    <source>
        <dbReference type="Pfam" id="PF07085"/>
    </source>
</evidence>
<dbReference type="Gene3D" id="3.40.50.10750">
    <property type="entry name" value="Isocitrate/Isopropylmalate dehydrogenase-like"/>
    <property type="match status" value="1"/>
</dbReference>
<dbReference type="GO" id="GO:0008959">
    <property type="term" value="F:phosphate acetyltransferase activity"/>
    <property type="evidence" value="ECO:0007669"/>
    <property type="project" value="UniProtKB-EC"/>
</dbReference>
<evidence type="ECO:0000256" key="12">
    <source>
        <dbReference type="ARBA" id="ARBA00049955"/>
    </source>
</evidence>
<dbReference type="RefSeq" id="WP_230067042.1">
    <property type="nucleotide sequence ID" value="NZ_BAABLL010000008.1"/>
</dbReference>
<comment type="similarity">
    <text evidence="4 13">In the C-terminal section; belongs to the phosphate acetyltransferase and butyryltransferase family.</text>
</comment>
<evidence type="ECO:0000256" key="13">
    <source>
        <dbReference type="PIRNR" id="PIRNR006107"/>
    </source>
</evidence>
<keyword evidence="8 13" id="KW-0963">Cytoplasm</keyword>
<organism evidence="16 17">
    <name type="scientific">Arthrobacter cryoconiti</name>
    <dbReference type="NCBI Taxonomy" id="748907"/>
    <lineage>
        <taxon>Bacteria</taxon>
        <taxon>Bacillati</taxon>
        <taxon>Actinomycetota</taxon>
        <taxon>Actinomycetes</taxon>
        <taxon>Micrococcales</taxon>
        <taxon>Micrococcaceae</taxon>
        <taxon>Arthrobacter</taxon>
    </lineage>
</organism>
<comment type="pathway">
    <text evidence="3 13">Metabolic intermediate biosynthesis; acetyl-CoA biosynthesis; acetyl-CoA from acetate: step 2/2.</text>
</comment>
<dbReference type="Pfam" id="PF13500">
    <property type="entry name" value="AAA_26"/>
    <property type="match status" value="1"/>
</dbReference>
<dbReference type="SUPFAM" id="SSF75138">
    <property type="entry name" value="HprK N-terminal domain-like"/>
    <property type="match status" value="1"/>
</dbReference>
<dbReference type="Gene3D" id="3.40.50.300">
    <property type="entry name" value="P-loop containing nucleotide triphosphate hydrolases"/>
    <property type="match status" value="1"/>
</dbReference>
<name>A0ABV8R1I7_9MICC</name>
<dbReference type="InterPro" id="IPR028979">
    <property type="entry name" value="Ser_kin/Pase_Hpr-like_N_sf"/>
</dbReference>
<dbReference type="NCBIfam" id="TIGR00651">
    <property type="entry name" value="pta"/>
    <property type="match status" value="1"/>
</dbReference>
<proteinExistence type="inferred from homology"/>
<evidence type="ECO:0000256" key="7">
    <source>
        <dbReference type="ARBA" id="ARBA00021528"/>
    </source>
</evidence>
<gene>
    <name evidence="16" type="primary">pta</name>
    <name evidence="16" type="ORF">ACFOW9_11465</name>
</gene>
<dbReference type="InterPro" id="IPR002505">
    <property type="entry name" value="PTA_PTB"/>
</dbReference>
<dbReference type="SUPFAM" id="SSF53659">
    <property type="entry name" value="Isocitrate/Isopropylmalate dehydrogenase-like"/>
    <property type="match status" value="1"/>
</dbReference>
<evidence type="ECO:0000256" key="2">
    <source>
        <dbReference type="ARBA" id="ARBA00004496"/>
    </source>
</evidence>
<evidence type="ECO:0000256" key="3">
    <source>
        <dbReference type="ARBA" id="ARBA00004989"/>
    </source>
</evidence>
<dbReference type="Gene3D" id="3.40.50.10950">
    <property type="match status" value="1"/>
</dbReference>
<sequence length="699" mass="73989">MTRGIYVSATTPGSGKTLVSLGVADALHRHADRIGFFRPISSAADPQADPTVSMLRRMYDLSPEVCRSAMSSAEARVLLAAGLREEIDSRCVEMYSEIARNCDVVIVEGTDLSGQNAAVEFDLNARLANNLGLPMLAVIGARGLSVSETADAVDVARKELVAAHCSLLAMMVNRADPDAVADIVAAVRPGASGKPVYVLPEIEEISRPTVGEVAAALSLRQMAGSPELERDVHAVKVAAMTVGNFLHLLDPNDLVIVPGDRADVMVASLASAFSPEFPVPSGMVLTGGLAPDPHVLPFLAHAPFPVFASDADTFITARAVSEVRSEIHSGQRRKIASALGAWARNVDEAELLERLSLPRPATMTPLRFLHELIERARSERKHIVLAEGNDPRVLRAAEILHRRDVCELTILGKPAAVEELAAAHGVGLKGLTIVDPETSALRERFAVEYQRLRAHKGVDLARAREVMTDGSYFGTMMVQLGVVDGMVSGAAHTTANTIRPALEFVKTREGVRIVSSVFLMLLSDRVLVYGDCAVNPEPNEEQLADIAIASAATAAQFGVEPRVAMLSYSTGGSGSGAAVDQVRRATELVRGARPDLPVEGPIQYDAAVDASIAASKLPTSEVAGQATVFIFPDLNTGNNTYKAVQQSSGAVAVGPVLQGLNKPINDLSRGCTVEDIVNTVAITAIQAQTPSAAAESKEL</sequence>
<keyword evidence="17" id="KW-1185">Reference proteome</keyword>
<keyword evidence="10 13" id="KW-0012">Acyltransferase</keyword>
<evidence type="ECO:0000313" key="16">
    <source>
        <dbReference type="EMBL" id="MFC4266220.1"/>
    </source>
</evidence>
<evidence type="ECO:0000256" key="10">
    <source>
        <dbReference type="ARBA" id="ARBA00023315"/>
    </source>
</evidence>
<comment type="function">
    <text evidence="12 13">Involved in acetate metabolism.</text>
</comment>
<dbReference type="InterPro" id="IPR050500">
    <property type="entry name" value="Phos_Acetyltrans/Butyryltrans"/>
</dbReference>
<comment type="catalytic activity">
    <reaction evidence="1 13">
        <text>acetyl-CoA + phosphate = acetyl phosphate + CoA</text>
        <dbReference type="Rhea" id="RHEA:19521"/>
        <dbReference type="ChEBI" id="CHEBI:22191"/>
        <dbReference type="ChEBI" id="CHEBI:43474"/>
        <dbReference type="ChEBI" id="CHEBI:57287"/>
        <dbReference type="ChEBI" id="CHEBI:57288"/>
        <dbReference type="EC" id="2.3.1.8"/>
    </reaction>
</comment>
<dbReference type="NCBIfam" id="NF007233">
    <property type="entry name" value="PRK09653.1"/>
    <property type="match status" value="1"/>
</dbReference>
<evidence type="ECO:0000256" key="6">
    <source>
        <dbReference type="ARBA" id="ARBA00012707"/>
    </source>
</evidence>
<dbReference type="Pfam" id="PF01515">
    <property type="entry name" value="PTA_PTB"/>
    <property type="match status" value="1"/>
</dbReference>
<dbReference type="EC" id="2.3.1.8" evidence="6 13"/>
<dbReference type="InterPro" id="IPR016475">
    <property type="entry name" value="P-Actrans_bac"/>
</dbReference>
<keyword evidence="9 13" id="KW-0808">Transferase</keyword>
<comment type="similarity">
    <text evidence="5 13">In the N-terminal section; belongs to the CobB/CobQ family.</text>
</comment>
<comment type="caution">
    <text evidence="16">The sequence shown here is derived from an EMBL/GenBank/DDBJ whole genome shotgun (WGS) entry which is preliminary data.</text>
</comment>
<dbReference type="InterPro" id="IPR004614">
    <property type="entry name" value="P_AcTrfase"/>
</dbReference>
<evidence type="ECO:0000256" key="8">
    <source>
        <dbReference type="ARBA" id="ARBA00022490"/>
    </source>
</evidence>
<dbReference type="InterPro" id="IPR010766">
    <property type="entry name" value="DRTGG"/>
</dbReference>
<feature type="domain" description="Phosphate acetyl/butaryl transferase" evidence="14">
    <location>
        <begin position="368"/>
        <end position="684"/>
    </location>
</feature>
<dbReference type="InterPro" id="IPR042112">
    <property type="entry name" value="P_AcTrfase_dom2"/>
</dbReference>
<evidence type="ECO:0000313" key="17">
    <source>
        <dbReference type="Proteomes" id="UP001595773"/>
    </source>
</evidence>
<evidence type="ECO:0000256" key="11">
    <source>
        <dbReference type="ARBA" id="ARBA00031108"/>
    </source>
</evidence>
<dbReference type="InterPro" id="IPR027417">
    <property type="entry name" value="P-loop_NTPase"/>
</dbReference>
<dbReference type="EMBL" id="JBHSCQ010000017">
    <property type="protein sequence ID" value="MFC4266220.1"/>
    <property type="molecule type" value="Genomic_DNA"/>
</dbReference>
<reference evidence="17" key="1">
    <citation type="journal article" date="2019" name="Int. J. Syst. Evol. Microbiol.">
        <title>The Global Catalogue of Microorganisms (GCM) 10K type strain sequencing project: providing services to taxonomists for standard genome sequencing and annotation.</title>
        <authorList>
            <consortium name="The Broad Institute Genomics Platform"/>
            <consortium name="The Broad Institute Genome Sequencing Center for Infectious Disease"/>
            <person name="Wu L."/>
            <person name="Ma J."/>
        </authorList>
    </citation>
    <scope>NUCLEOTIDE SEQUENCE [LARGE SCALE GENOMIC DNA]</scope>
    <source>
        <strain evidence="17">CGMCC 1.10698</strain>
    </source>
</reference>